<sequence length="192" mass="22376">MDLISKSSKVLFTILFGLSFSCIKKGEIMGNGLCYYFPGRPESNQMFYTSLNSIFPEMKKNSDIGMVYGFLEENRITFFFNKSKVTASVSNDENIYNFKLLDKFFYFILWAQEVRKKGNFRYNMVITETEVEIMKVNDDVIKLREKYEFSTSFKLSQISAGNSITGEDANKFEMCQKNALEDFQKMSSPNWK</sequence>
<organism evidence="1 2">
    <name type="scientific">Leptospira yanagawae</name>
    <dbReference type="NCBI Taxonomy" id="293069"/>
    <lineage>
        <taxon>Bacteria</taxon>
        <taxon>Pseudomonadati</taxon>
        <taxon>Spirochaetota</taxon>
        <taxon>Spirochaetia</taxon>
        <taxon>Leptospirales</taxon>
        <taxon>Leptospiraceae</taxon>
        <taxon>Leptospira</taxon>
    </lineage>
</organism>
<gene>
    <name evidence="1" type="ORF">EHQ46_07630</name>
</gene>
<protein>
    <recommendedName>
        <fullName evidence="3">Lipoprotein</fullName>
    </recommendedName>
</protein>
<dbReference type="Proteomes" id="UP000298200">
    <property type="component" value="Unassembled WGS sequence"/>
</dbReference>
<dbReference type="RefSeq" id="WP_135634713.1">
    <property type="nucleotide sequence ID" value="NZ_RQFU01000012.1"/>
</dbReference>
<dbReference type="PROSITE" id="PS51257">
    <property type="entry name" value="PROKAR_LIPOPROTEIN"/>
    <property type="match status" value="1"/>
</dbReference>
<name>A0ABY2M5H4_9LEPT</name>
<keyword evidence="2" id="KW-1185">Reference proteome</keyword>
<reference evidence="2" key="1">
    <citation type="journal article" date="2019" name="PLoS Negl. Trop. Dis.">
        <title>Revisiting the worldwide diversity of Leptospira species in the environment.</title>
        <authorList>
            <person name="Vincent A.T."/>
            <person name="Schiettekatte O."/>
            <person name="Bourhy P."/>
            <person name="Veyrier F.J."/>
            <person name="Picardeau M."/>
        </authorList>
    </citation>
    <scope>NUCLEOTIDE SEQUENCE [LARGE SCALE GENOMIC DNA]</scope>
    <source>
        <strain evidence="2">201800272</strain>
    </source>
</reference>
<accession>A0ABY2M5H4</accession>
<evidence type="ECO:0008006" key="3">
    <source>
        <dbReference type="Google" id="ProtNLM"/>
    </source>
</evidence>
<comment type="caution">
    <text evidence="1">The sequence shown here is derived from an EMBL/GenBank/DDBJ whole genome shotgun (WGS) entry which is preliminary data.</text>
</comment>
<dbReference type="EMBL" id="RQFU01000012">
    <property type="protein sequence ID" value="TGL21717.1"/>
    <property type="molecule type" value="Genomic_DNA"/>
</dbReference>
<evidence type="ECO:0000313" key="2">
    <source>
        <dbReference type="Proteomes" id="UP000298200"/>
    </source>
</evidence>
<evidence type="ECO:0000313" key="1">
    <source>
        <dbReference type="EMBL" id="TGL21717.1"/>
    </source>
</evidence>
<proteinExistence type="predicted"/>